<sequence length="176" mass="19164">MVKAGHGGVVVYCAVFQHTTCFTEFLGARSNPPTTGKTHFRHFPASHCRLSPLAFVMSDFGTVCLPSLITANHPPYHIFGSQPEKSPGGPHISTPQYCGHARKFPPVSPPGQEFAQERVWVKTESHQKELEQTSLHSAEKGNFDQPGFGMGLGWPRGRLGGGSAAGSRNRKLQGWK</sequence>
<comment type="caution">
    <text evidence="2">The sequence shown here is derived from an EMBL/GenBank/DDBJ whole genome shotgun (WGS) entry which is preliminary data.</text>
</comment>
<proteinExistence type="predicted"/>
<protein>
    <submittedName>
        <fullName evidence="2">Uncharacterized protein</fullName>
    </submittedName>
</protein>
<name>A0AAD6YAC9_9AGAR</name>
<evidence type="ECO:0000256" key="1">
    <source>
        <dbReference type="SAM" id="MobiDB-lite"/>
    </source>
</evidence>
<organism evidence="2 3">
    <name type="scientific">Mycena pura</name>
    <dbReference type="NCBI Taxonomy" id="153505"/>
    <lineage>
        <taxon>Eukaryota</taxon>
        <taxon>Fungi</taxon>
        <taxon>Dikarya</taxon>
        <taxon>Basidiomycota</taxon>
        <taxon>Agaricomycotina</taxon>
        <taxon>Agaricomycetes</taxon>
        <taxon>Agaricomycetidae</taxon>
        <taxon>Agaricales</taxon>
        <taxon>Marasmiineae</taxon>
        <taxon>Mycenaceae</taxon>
        <taxon>Mycena</taxon>
    </lineage>
</organism>
<dbReference type="EMBL" id="JARJCW010000056">
    <property type="protein sequence ID" value="KAJ7202092.1"/>
    <property type="molecule type" value="Genomic_DNA"/>
</dbReference>
<accession>A0AAD6YAC9</accession>
<evidence type="ECO:0000313" key="3">
    <source>
        <dbReference type="Proteomes" id="UP001219525"/>
    </source>
</evidence>
<keyword evidence="3" id="KW-1185">Reference proteome</keyword>
<evidence type="ECO:0000313" key="2">
    <source>
        <dbReference type="EMBL" id="KAJ7202092.1"/>
    </source>
</evidence>
<dbReference type="AlphaFoldDB" id="A0AAD6YAC9"/>
<feature type="compositionally biased region" description="Gly residues" evidence="1">
    <location>
        <begin position="155"/>
        <end position="164"/>
    </location>
</feature>
<feature type="region of interest" description="Disordered" evidence="1">
    <location>
        <begin position="155"/>
        <end position="176"/>
    </location>
</feature>
<dbReference type="Proteomes" id="UP001219525">
    <property type="component" value="Unassembled WGS sequence"/>
</dbReference>
<reference evidence="2" key="1">
    <citation type="submission" date="2023-03" db="EMBL/GenBank/DDBJ databases">
        <title>Massive genome expansion in bonnet fungi (Mycena s.s.) driven by repeated elements and novel gene families across ecological guilds.</title>
        <authorList>
            <consortium name="Lawrence Berkeley National Laboratory"/>
            <person name="Harder C.B."/>
            <person name="Miyauchi S."/>
            <person name="Viragh M."/>
            <person name="Kuo A."/>
            <person name="Thoen E."/>
            <person name="Andreopoulos B."/>
            <person name="Lu D."/>
            <person name="Skrede I."/>
            <person name="Drula E."/>
            <person name="Henrissat B."/>
            <person name="Morin E."/>
            <person name="Kohler A."/>
            <person name="Barry K."/>
            <person name="LaButti K."/>
            <person name="Morin E."/>
            <person name="Salamov A."/>
            <person name="Lipzen A."/>
            <person name="Mereny Z."/>
            <person name="Hegedus B."/>
            <person name="Baldrian P."/>
            <person name="Stursova M."/>
            <person name="Weitz H."/>
            <person name="Taylor A."/>
            <person name="Grigoriev I.V."/>
            <person name="Nagy L.G."/>
            <person name="Martin F."/>
            <person name="Kauserud H."/>
        </authorList>
    </citation>
    <scope>NUCLEOTIDE SEQUENCE</scope>
    <source>
        <strain evidence="2">9144</strain>
    </source>
</reference>
<gene>
    <name evidence="2" type="ORF">GGX14DRAFT_399666</name>
</gene>